<feature type="compositionally biased region" description="Low complexity" evidence="5">
    <location>
        <begin position="104"/>
        <end position="137"/>
    </location>
</feature>
<reference evidence="7 8" key="1">
    <citation type="submission" date="2020-08" db="EMBL/GenBank/DDBJ databases">
        <authorList>
            <person name="Koutsovoulos G."/>
            <person name="Danchin GJ E."/>
        </authorList>
    </citation>
    <scope>NUCLEOTIDE SEQUENCE [LARGE SCALE GENOMIC DNA]</scope>
</reference>
<proteinExistence type="predicted"/>
<dbReference type="EMBL" id="CAJEWN010002860">
    <property type="protein sequence ID" value="CAD2205564.1"/>
    <property type="molecule type" value="Genomic_DNA"/>
</dbReference>
<comment type="subcellular location">
    <subcellularLocation>
        <location evidence="1">Membrane</location>
        <topology evidence="1">Single-pass membrane protein</topology>
    </subcellularLocation>
</comment>
<keyword evidence="3 6" id="KW-1133">Transmembrane helix</keyword>
<dbReference type="GO" id="GO:0016020">
    <property type="term" value="C:membrane"/>
    <property type="evidence" value="ECO:0007669"/>
    <property type="project" value="UniProtKB-SubCell"/>
</dbReference>
<gene>
    <name evidence="7" type="ORF">MENT_LOCUS59384</name>
</gene>
<evidence type="ECO:0000256" key="3">
    <source>
        <dbReference type="ARBA" id="ARBA00022989"/>
    </source>
</evidence>
<accession>A0A6V7Y1Z8</accession>
<comment type="caution">
    <text evidence="7">The sequence shown here is derived from an EMBL/GenBank/DDBJ whole genome shotgun (WGS) entry which is preliminary data.</text>
</comment>
<dbReference type="GO" id="GO:0071944">
    <property type="term" value="C:cell periphery"/>
    <property type="evidence" value="ECO:0007669"/>
    <property type="project" value="UniProtKB-ARBA"/>
</dbReference>
<dbReference type="Proteomes" id="UP000580250">
    <property type="component" value="Unassembled WGS sequence"/>
</dbReference>
<dbReference type="AlphaFoldDB" id="A0A6V7Y1Z8"/>
<feature type="region of interest" description="Disordered" evidence="5">
    <location>
        <begin position="186"/>
        <end position="259"/>
    </location>
</feature>
<evidence type="ECO:0000313" key="8">
    <source>
        <dbReference type="Proteomes" id="UP000580250"/>
    </source>
</evidence>
<evidence type="ECO:0000256" key="1">
    <source>
        <dbReference type="ARBA" id="ARBA00004167"/>
    </source>
</evidence>
<name>A0A6V7Y1Z8_MELEN</name>
<feature type="compositionally biased region" description="Basic and acidic residues" evidence="5">
    <location>
        <begin position="245"/>
        <end position="259"/>
    </location>
</feature>
<evidence type="ECO:0000313" key="7">
    <source>
        <dbReference type="EMBL" id="CAD2205564.1"/>
    </source>
</evidence>
<evidence type="ECO:0000256" key="2">
    <source>
        <dbReference type="ARBA" id="ARBA00022692"/>
    </source>
</evidence>
<feature type="compositionally biased region" description="Basic and acidic residues" evidence="5">
    <location>
        <begin position="191"/>
        <end position="232"/>
    </location>
</feature>
<feature type="region of interest" description="Disordered" evidence="5">
    <location>
        <begin position="104"/>
        <end position="144"/>
    </location>
</feature>
<dbReference type="PANTHER" id="PTHR15549:SF30">
    <property type="entry name" value="MID2 DOMAIN-CONTAINING PROTEIN"/>
    <property type="match status" value="1"/>
</dbReference>
<keyword evidence="4 6" id="KW-0472">Membrane</keyword>
<evidence type="ECO:0000256" key="6">
    <source>
        <dbReference type="SAM" id="Phobius"/>
    </source>
</evidence>
<feature type="compositionally biased region" description="Polar residues" evidence="5">
    <location>
        <begin position="234"/>
        <end position="244"/>
    </location>
</feature>
<organism evidence="7 8">
    <name type="scientific">Meloidogyne enterolobii</name>
    <name type="common">Root-knot nematode worm</name>
    <name type="synonym">Meloidogyne mayaguensis</name>
    <dbReference type="NCBI Taxonomy" id="390850"/>
    <lineage>
        <taxon>Eukaryota</taxon>
        <taxon>Metazoa</taxon>
        <taxon>Ecdysozoa</taxon>
        <taxon>Nematoda</taxon>
        <taxon>Chromadorea</taxon>
        <taxon>Rhabditida</taxon>
        <taxon>Tylenchina</taxon>
        <taxon>Tylenchomorpha</taxon>
        <taxon>Tylenchoidea</taxon>
        <taxon>Meloidogynidae</taxon>
        <taxon>Meloidogyninae</taxon>
        <taxon>Meloidogyne</taxon>
    </lineage>
</organism>
<keyword evidence="2 6" id="KW-0812">Transmembrane</keyword>
<sequence>MDLKGVKEEEGKYNLTDPEQEHPYCVLEGEGFIKPSNWEIIGKNPAPEHDHLLVFYMLPQSASRKHIDGNVNVDPPDGPKCEELYIEFDMQNYTLLSVRDLPTTTTTTTTTTTPPPTTTTSTATTSTPTTVKTTETATTEKPKPQDSLFGPTVIFIGIFVGIIVIVFGGAMVIFLFMKAKKNRAKWEDDDNSKITSEKSKMGEKSKMEEDKAMMEATAKMEEGKSKMGEKSKMATTANSMMETNSKMEEEDKSKSSQQE</sequence>
<dbReference type="InterPro" id="IPR051694">
    <property type="entry name" value="Immunoregulatory_rcpt-like"/>
</dbReference>
<protein>
    <submittedName>
        <fullName evidence="7">Uncharacterized protein</fullName>
    </submittedName>
</protein>
<evidence type="ECO:0000256" key="4">
    <source>
        <dbReference type="ARBA" id="ARBA00023136"/>
    </source>
</evidence>
<evidence type="ECO:0000256" key="5">
    <source>
        <dbReference type="SAM" id="MobiDB-lite"/>
    </source>
</evidence>
<dbReference type="PANTHER" id="PTHR15549">
    <property type="entry name" value="PAIRED IMMUNOGLOBULIN-LIKE TYPE 2 RECEPTOR"/>
    <property type="match status" value="1"/>
</dbReference>
<feature type="transmembrane region" description="Helical" evidence="6">
    <location>
        <begin position="148"/>
        <end position="176"/>
    </location>
</feature>